<proteinExistence type="predicted"/>
<gene>
    <name evidence="1" type="ORF">KIN20_005616</name>
</gene>
<reference evidence="1" key="1">
    <citation type="submission" date="2021-06" db="EMBL/GenBank/DDBJ databases">
        <title>Parelaphostrongylus tenuis whole genome reference sequence.</title>
        <authorList>
            <person name="Garwood T.J."/>
            <person name="Larsen P.A."/>
            <person name="Fountain-Jones N.M."/>
            <person name="Garbe J.R."/>
            <person name="Macchietto M.G."/>
            <person name="Kania S.A."/>
            <person name="Gerhold R.W."/>
            <person name="Richards J.E."/>
            <person name="Wolf T.M."/>
        </authorList>
    </citation>
    <scope>NUCLEOTIDE SEQUENCE</scope>
    <source>
        <strain evidence="1">MNPRO001-30</strain>
        <tissue evidence="1">Meninges</tissue>
    </source>
</reference>
<dbReference type="Proteomes" id="UP001196413">
    <property type="component" value="Unassembled WGS sequence"/>
</dbReference>
<dbReference type="EMBL" id="JAHQIW010000773">
    <property type="protein sequence ID" value="KAJ1349937.1"/>
    <property type="molecule type" value="Genomic_DNA"/>
</dbReference>
<organism evidence="1 2">
    <name type="scientific">Parelaphostrongylus tenuis</name>
    <name type="common">Meningeal worm</name>
    <dbReference type="NCBI Taxonomy" id="148309"/>
    <lineage>
        <taxon>Eukaryota</taxon>
        <taxon>Metazoa</taxon>
        <taxon>Ecdysozoa</taxon>
        <taxon>Nematoda</taxon>
        <taxon>Chromadorea</taxon>
        <taxon>Rhabditida</taxon>
        <taxon>Rhabditina</taxon>
        <taxon>Rhabditomorpha</taxon>
        <taxon>Strongyloidea</taxon>
        <taxon>Metastrongylidae</taxon>
        <taxon>Parelaphostrongylus</taxon>
    </lineage>
</organism>
<comment type="caution">
    <text evidence="1">The sequence shown here is derived from an EMBL/GenBank/DDBJ whole genome shotgun (WGS) entry which is preliminary data.</text>
</comment>
<name>A0AAD5M0E8_PARTN</name>
<evidence type="ECO:0000313" key="1">
    <source>
        <dbReference type="EMBL" id="KAJ1349937.1"/>
    </source>
</evidence>
<keyword evidence="2" id="KW-1185">Reference proteome</keyword>
<dbReference type="AlphaFoldDB" id="A0AAD5M0E8"/>
<protein>
    <submittedName>
        <fullName evidence="1">Uncharacterized protein</fullName>
    </submittedName>
</protein>
<sequence length="123" mass="14170">MFVTLFPTVSEFRSKAKWRKTVPAEIILHATFNTNFYWPLYSSKLCAFAFVTRLLAKLARFFATLLCYGNSETVGKSVTNIALGMRPATLDGYHDLDFHYIRVRHTMNIAQDEELHSALYKGR</sequence>
<evidence type="ECO:0000313" key="2">
    <source>
        <dbReference type="Proteomes" id="UP001196413"/>
    </source>
</evidence>
<accession>A0AAD5M0E8</accession>